<dbReference type="InterPro" id="IPR013103">
    <property type="entry name" value="RVT_2"/>
</dbReference>
<evidence type="ECO:0000256" key="2">
    <source>
        <dbReference type="ARBA" id="ARBA00022723"/>
    </source>
</evidence>
<evidence type="ECO:0000259" key="8">
    <source>
        <dbReference type="PROSITE" id="PS50994"/>
    </source>
</evidence>
<evidence type="ECO:0000256" key="6">
    <source>
        <dbReference type="SAM" id="MobiDB-lite"/>
    </source>
</evidence>
<evidence type="ECO:0000313" key="10">
    <source>
        <dbReference type="Proteomes" id="UP001162060"/>
    </source>
</evidence>
<dbReference type="GO" id="GO:0003676">
    <property type="term" value="F:nucleic acid binding"/>
    <property type="evidence" value="ECO:0007669"/>
    <property type="project" value="InterPro"/>
</dbReference>
<keyword evidence="5" id="KW-0863">Zinc-finger</keyword>
<dbReference type="Pfam" id="PF25597">
    <property type="entry name" value="SH3_retrovirus"/>
    <property type="match status" value="1"/>
</dbReference>
<dbReference type="InterPro" id="IPR043502">
    <property type="entry name" value="DNA/RNA_pol_sf"/>
</dbReference>
<reference evidence="9" key="1">
    <citation type="submission" date="2024-01" db="EMBL/GenBank/DDBJ databases">
        <authorList>
            <person name="Webb A."/>
        </authorList>
    </citation>
    <scope>NUCLEOTIDE SEQUENCE</scope>
    <source>
        <strain evidence="9">Pm1</strain>
    </source>
</reference>
<evidence type="ECO:0000256" key="1">
    <source>
        <dbReference type="ARBA" id="ARBA00022670"/>
    </source>
</evidence>
<dbReference type="Pfam" id="PF22936">
    <property type="entry name" value="Pol_BBD"/>
    <property type="match status" value="1"/>
</dbReference>
<dbReference type="Proteomes" id="UP001162060">
    <property type="component" value="Unassembled WGS sequence"/>
</dbReference>
<feature type="region of interest" description="Disordered" evidence="6">
    <location>
        <begin position="237"/>
        <end position="260"/>
    </location>
</feature>
<dbReference type="InterPro" id="IPR057670">
    <property type="entry name" value="SH3_retrovirus"/>
</dbReference>
<dbReference type="Pfam" id="PF07727">
    <property type="entry name" value="RVT_2"/>
    <property type="match status" value="1"/>
</dbReference>
<dbReference type="InterPro" id="IPR036397">
    <property type="entry name" value="RNaseH_sf"/>
</dbReference>
<dbReference type="GO" id="GO:0004190">
    <property type="term" value="F:aspartic-type endopeptidase activity"/>
    <property type="evidence" value="ECO:0007669"/>
    <property type="project" value="UniProtKB-KW"/>
</dbReference>
<protein>
    <recommendedName>
        <fullName evidence="11">Polyprotein</fullName>
    </recommendedName>
</protein>
<feature type="compositionally biased region" description="Low complexity" evidence="6">
    <location>
        <begin position="246"/>
        <end position="257"/>
    </location>
</feature>
<gene>
    <name evidence="9" type="ORF">PM001_LOCUS24526</name>
</gene>
<dbReference type="Pfam" id="PF14223">
    <property type="entry name" value="Retrotran_gag_2"/>
    <property type="match status" value="1"/>
</dbReference>
<dbReference type="PANTHER" id="PTHR42648">
    <property type="entry name" value="TRANSPOSASE, PUTATIVE-RELATED"/>
    <property type="match status" value="1"/>
</dbReference>
<feature type="region of interest" description="Disordered" evidence="6">
    <location>
        <begin position="732"/>
        <end position="799"/>
    </location>
</feature>
<keyword evidence="2" id="KW-0479">Metal-binding</keyword>
<evidence type="ECO:0000256" key="5">
    <source>
        <dbReference type="PROSITE-ProRule" id="PRU00047"/>
    </source>
</evidence>
<evidence type="ECO:0008006" key="11">
    <source>
        <dbReference type="Google" id="ProtNLM"/>
    </source>
</evidence>
<comment type="caution">
    <text evidence="9">The sequence shown here is derived from an EMBL/GenBank/DDBJ whole genome shotgun (WGS) entry which is preliminary data.</text>
</comment>
<dbReference type="EMBL" id="CAKLBY020000245">
    <property type="protein sequence ID" value="CAK7939376.1"/>
    <property type="molecule type" value="Genomic_DNA"/>
</dbReference>
<dbReference type="Gene3D" id="3.30.420.10">
    <property type="entry name" value="Ribonuclease H-like superfamily/Ribonuclease H"/>
    <property type="match status" value="1"/>
</dbReference>
<feature type="domain" description="CCHC-type" evidence="7">
    <location>
        <begin position="218"/>
        <end position="231"/>
    </location>
</feature>
<feature type="domain" description="Integrase catalytic" evidence="8">
    <location>
        <begin position="457"/>
        <end position="634"/>
    </location>
</feature>
<evidence type="ECO:0000259" key="7">
    <source>
        <dbReference type="PROSITE" id="PS50158"/>
    </source>
</evidence>
<keyword evidence="5" id="KW-0862">Zinc</keyword>
<dbReference type="InterPro" id="IPR039537">
    <property type="entry name" value="Retrotran_Ty1/copia-like"/>
</dbReference>
<dbReference type="PROSITE" id="PS50994">
    <property type="entry name" value="INTEGRASE"/>
    <property type="match status" value="1"/>
</dbReference>
<evidence type="ECO:0000313" key="9">
    <source>
        <dbReference type="EMBL" id="CAK7939376.1"/>
    </source>
</evidence>
<dbReference type="GO" id="GO:0006508">
    <property type="term" value="P:proteolysis"/>
    <property type="evidence" value="ECO:0007669"/>
    <property type="project" value="UniProtKB-KW"/>
</dbReference>
<dbReference type="CDD" id="cd09272">
    <property type="entry name" value="RNase_HI_RT_Ty1"/>
    <property type="match status" value="1"/>
</dbReference>
<dbReference type="SUPFAM" id="SSF56672">
    <property type="entry name" value="DNA/RNA polymerases"/>
    <property type="match status" value="1"/>
</dbReference>
<accession>A0AAV1UYH1</accession>
<dbReference type="PROSITE" id="PS50158">
    <property type="entry name" value="ZF_CCHC"/>
    <property type="match status" value="1"/>
</dbReference>
<organism evidence="9 10">
    <name type="scientific">Peronospora matthiolae</name>
    <dbReference type="NCBI Taxonomy" id="2874970"/>
    <lineage>
        <taxon>Eukaryota</taxon>
        <taxon>Sar</taxon>
        <taxon>Stramenopiles</taxon>
        <taxon>Oomycota</taxon>
        <taxon>Peronosporomycetes</taxon>
        <taxon>Peronosporales</taxon>
        <taxon>Peronosporaceae</taxon>
        <taxon>Peronospora</taxon>
    </lineage>
</organism>
<sequence length="1305" mass="146353">MSSAHDATTKISIDKFDGDNYATWSRYMRGVFLTKSAWHAVNRETSPTYADDRAMDDYVKANNIAFGLTLLHMDADYHHIVDDCEEAWVAWALLKMLYGGSQKAGRIYLKRQLFSMEMEEGGNVLHHCNEVLNISAKLSSIGAKMEDEDVAICLLRSLPKSFENVILKLKMNSAELRSRDVVKVLTNEHVKRQGDKTTSVKTEDAAKAFSAEREPRQCTYCGKLGHTAERCWTKQKDENQGGARRGGNNARGRGANNVQWRTNSNYDDNYDRVAIAAVDTGATHHIGSDKAKFASLNEREEGELSVADGSKAAIKGVGTIMERVVLPNGDERDIEIKDALFVPSMSKNLLSVPQINKGGRFQVVFDGSKMQAKRKNSTQVVATADLVDGLYWLWTPQRSANAATRNGTIDLHARMDHAPLEVLRKMVATGMIKDAKAPLDSTGPSVCRGCQQGKVVQKPFPTNRDKHQYGVFELLHFDTCGPMEQVSIGGSRYLLLVVDEASGCMKGFCLRSKSESEDCIKNHIIKIQTQFGTKIKFVRHDGAHEFATNSIKTFYEDHGIEQQQITVPYAHQTNGTAERAIRTIVTIGRSLLHHAKLEKCFWAEAAMTAIYIKNRLPSPKIDHKTPVKIVYKSKPSVKHMRVFGCRAFILTPREKRLKWDPKAREGMFMGYEEASKAYRVYDIEAGQVVISRDITFDESTFDFSIDRPSDDDEDAELDLDLLAINEDNVRQTVYKQTGKRKSEARPGMSRSARPRTGLEQASAPEHVSNRHQKRRSSAPETMSDDEEDASVYDRDDDSTPPTFWLASANAVEATGLAEPVTFQDAINGPDQAQWRNAVKAELKSMHLRGVFRATKLPRGQGAIGTKWVFKIKRKADGSVEKYKARLVAKGFKQKYGIDYTETFSPVVKYVTLRMVIAITKYFDWPLDQLDVVTTFLYGVMKEKVYCVIPEGVEIDGDFDYLELVKAIYGLKQASRAWNETFDEFVCSIGFEASAFDPCLYIKVVDGHCVLVLVYVDDVLVTGSSLELIAQTKADLKTRFEVTESGKCTFVLGIELVDESDGSVAMCQRRYVNDILKRFGMDECKATANPVDLSTRLVASSEAAKIDVPFREAVGALMHLTTATRPDIAYGVGYVSRFMENPQQEHWTAVKRIFRYLQGTKSHGLRFQPSDKIDFRGYSDADWAGDHADRKSTSGYTFMLMGAPEGKWVLRLLCEILAAANEPGPDLVIREDNQSCIKMTKNPVNHGRAKLIDIKYHHIRDEVKRGEVQLECCETSVMMADIMTKRLSGPRHKDLTMALGIRMSSD</sequence>
<keyword evidence="4" id="KW-0378">Hydrolase</keyword>
<evidence type="ECO:0000256" key="4">
    <source>
        <dbReference type="ARBA" id="ARBA00022801"/>
    </source>
</evidence>
<dbReference type="PANTHER" id="PTHR42648:SF28">
    <property type="entry name" value="TRANSPOSON-ENCODED PROTEIN WITH RIBONUCLEASE H-LIKE AND RETROVIRUS ZINC FINGER-LIKE DOMAINS"/>
    <property type="match status" value="1"/>
</dbReference>
<dbReference type="InterPro" id="IPR012337">
    <property type="entry name" value="RNaseH-like_sf"/>
</dbReference>
<name>A0AAV1UYH1_9STRA</name>
<dbReference type="GO" id="GO:0015074">
    <property type="term" value="P:DNA integration"/>
    <property type="evidence" value="ECO:0007669"/>
    <property type="project" value="InterPro"/>
</dbReference>
<dbReference type="InterPro" id="IPR001584">
    <property type="entry name" value="Integrase_cat-core"/>
</dbReference>
<evidence type="ECO:0000256" key="3">
    <source>
        <dbReference type="ARBA" id="ARBA00022750"/>
    </source>
</evidence>
<keyword evidence="1" id="KW-0645">Protease</keyword>
<feature type="compositionally biased region" description="Acidic residues" evidence="6">
    <location>
        <begin position="782"/>
        <end position="798"/>
    </location>
</feature>
<dbReference type="SUPFAM" id="SSF53098">
    <property type="entry name" value="Ribonuclease H-like"/>
    <property type="match status" value="1"/>
</dbReference>
<proteinExistence type="predicted"/>
<keyword evidence="3" id="KW-0064">Aspartyl protease</keyword>
<dbReference type="InterPro" id="IPR054722">
    <property type="entry name" value="PolX-like_BBD"/>
</dbReference>
<dbReference type="InterPro" id="IPR001878">
    <property type="entry name" value="Znf_CCHC"/>
</dbReference>
<dbReference type="GO" id="GO:0008270">
    <property type="term" value="F:zinc ion binding"/>
    <property type="evidence" value="ECO:0007669"/>
    <property type="project" value="UniProtKB-KW"/>
</dbReference>